<protein>
    <submittedName>
        <fullName evidence="1">Uncharacterized protein</fullName>
    </submittedName>
</protein>
<organism evidence="1 2">
    <name type="scientific">Bradyrhizobium nanningense</name>
    <dbReference type="NCBI Taxonomy" id="1325118"/>
    <lineage>
        <taxon>Bacteria</taxon>
        <taxon>Pseudomonadati</taxon>
        <taxon>Pseudomonadota</taxon>
        <taxon>Alphaproteobacteria</taxon>
        <taxon>Hyphomicrobiales</taxon>
        <taxon>Nitrobacteraceae</taxon>
        <taxon>Bradyrhizobium</taxon>
    </lineage>
</organism>
<gene>
    <name evidence="1" type="ORF">XH99_12920</name>
</gene>
<dbReference type="AlphaFoldDB" id="A0A4Q0S6T6"/>
<comment type="caution">
    <text evidence="1">The sequence shown here is derived from an EMBL/GenBank/DDBJ whole genome shotgun (WGS) entry which is preliminary data.</text>
</comment>
<accession>A0A4Q0S6T6</accession>
<proteinExistence type="predicted"/>
<sequence>MQRPLIQVTEAKCTERLVILAYIRTLRALSPRFSLASGLLRCNCVNPFDIAQSAHDVPAPKLSVVSAYDRVNGVHALMLAAPTPPCSHYSES</sequence>
<evidence type="ECO:0000313" key="1">
    <source>
        <dbReference type="EMBL" id="RXH29724.1"/>
    </source>
</evidence>
<dbReference type="EMBL" id="LBJQ01000070">
    <property type="protein sequence ID" value="RXH29724.1"/>
    <property type="molecule type" value="Genomic_DNA"/>
</dbReference>
<dbReference type="Proteomes" id="UP000289546">
    <property type="component" value="Unassembled WGS sequence"/>
</dbReference>
<name>A0A4Q0S6T6_9BRAD</name>
<keyword evidence="2" id="KW-1185">Reference proteome</keyword>
<evidence type="ECO:0000313" key="2">
    <source>
        <dbReference type="Proteomes" id="UP000289546"/>
    </source>
</evidence>
<reference evidence="1 2" key="1">
    <citation type="submission" date="2015-04" db="EMBL/GenBank/DDBJ databases">
        <title>Comparative genomics of rhizobia nodulating Arachis hypogaea in China.</title>
        <authorList>
            <person name="Li Y."/>
        </authorList>
    </citation>
    <scope>NUCLEOTIDE SEQUENCE [LARGE SCALE GENOMIC DNA]</scope>
    <source>
        <strain evidence="1 2">CCBAU 51757</strain>
    </source>
</reference>